<dbReference type="EMBL" id="GU567998">
    <property type="protein sequence ID" value="ADI22840.1"/>
    <property type="molecule type" value="Genomic_DNA"/>
</dbReference>
<organism evidence="1">
    <name type="scientific">uncultured nuHF2 cluster bacterium HF0500_31B05</name>
    <dbReference type="NCBI Taxonomy" id="723589"/>
    <lineage>
        <taxon>Bacteria</taxon>
        <taxon>environmental samples</taxon>
    </lineage>
</organism>
<sequence>MQTLHGLAPQAAEYQVVPFGDEIVDGTTGSHTIDQRPAMAERHPAIHAAGPLILQLLLWQVQVELVPITHPLLRGTIRRQLPLEL</sequence>
<dbReference type="AlphaFoldDB" id="E7C5W6"/>
<protein>
    <submittedName>
        <fullName evidence="1">Uncharacterized protein</fullName>
    </submittedName>
</protein>
<proteinExistence type="predicted"/>
<reference evidence="1" key="1">
    <citation type="submission" date="2010-01" db="EMBL/GenBank/DDBJ databases">
        <title>Genome fragments of uncultured bacteria from the North Pacific subtropical Gyre.</title>
        <authorList>
            <person name="Pham V.D."/>
            <person name="Delong E.F."/>
        </authorList>
    </citation>
    <scope>NUCLEOTIDE SEQUENCE</scope>
</reference>
<name>E7C5W6_9BACT</name>
<accession>E7C5W6</accession>
<evidence type="ECO:0000313" key="1">
    <source>
        <dbReference type="EMBL" id="ADI22840.1"/>
    </source>
</evidence>